<feature type="compositionally biased region" description="Basic and acidic residues" evidence="1">
    <location>
        <begin position="29"/>
        <end position="42"/>
    </location>
</feature>
<proteinExistence type="predicted"/>
<feature type="compositionally biased region" description="Polar residues" evidence="1">
    <location>
        <begin position="1"/>
        <end position="12"/>
    </location>
</feature>
<feature type="compositionally biased region" description="Polar residues" evidence="1">
    <location>
        <begin position="43"/>
        <end position="57"/>
    </location>
</feature>
<evidence type="ECO:0000313" key="3">
    <source>
        <dbReference type="Proteomes" id="UP001054945"/>
    </source>
</evidence>
<comment type="caution">
    <text evidence="2">The sequence shown here is derived from an EMBL/GenBank/DDBJ whole genome shotgun (WGS) entry which is preliminary data.</text>
</comment>
<sequence length="140" mass="16249">MRRENPGQSFSVRSERGKSFGPSNQFAAEQREKRDRIPDHSHSTLSPTTQNSRKTAVNGDTMTALHLYLFQEFRYRVYCVVEPSFTGFMSRGICERQKRFVFVGMFILLEEPSFFCHGHLGGERHGWSEFRYASLDSTIK</sequence>
<dbReference type="Proteomes" id="UP001054945">
    <property type="component" value="Unassembled WGS sequence"/>
</dbReference>
<protein>
    <submittedName>
        <fullName evidence="2">Uncharacterized protein</fullName>
    </submittedName>
</protein>
<dbReference type="AlphaFoldDB" id="A0AAV4QRM1"/>
<evidence type="ECO:0000256" key="1">
    <source>
        <dbReference type="SAM" id="MobiDB-lite"/>
    </source>
</evidence>
<organism evidence="2 3">
    <name type="scientific">Caerostris extrusa</name>
    <name type="common">Bark spider</name>
    <name type="synonym">Caerostris bankana</name>
    <dbReference type="NCBI Taxonomy" id="172846"/>
    <lineage>
        <taxon>Eukaryota</taxon>
        <taxon>Metazoa</taxon>
        <taxon>Ecdysozoa</taxon>
        <taxon>Arthropoda</taxon>
        <taxon>Chelicerata</taxon>
        <taxon>Arachnida</taxon>
        <taxon>Araneae</taxon>
        <taxon>Araneomorphae</taxon>
        <taxon>Entelegynae</taxon>
        <taxon>Araneoidea</taxon>
        <taxon>Araneidae</taxon>
        <taxon>Caerostris</taxon>
    </lineage>
</organism>
<keyword evidence="3" id="KW-1185">Reference proteome</keyword>
<dbReference type="EMBL" id="BPLR01006656">
    <property type="protein sequence ID" value="GIY11536.1"/>
    <property type="molecule type" value="Genomic_DNA"/>
</dbReference>
<evidence type="ECO:0000313" key="2">
    <source>
        <dbReference type="EMBL" id="GIY11536.1"/>
    </source>
</evidence>
<feature type="region of interest" description="Disordered" evidence="1">
    <location>
        <begin position="1"/>
        <end position="57"/>
    </location>
</feature>
<accession>A0AAV4QRM1</accession>
<gene>
    <name evidence="2" type="ORF">CEXT_206321</name>
</gene>
<reference evidence="2 3" key="1">
    <citation type="submission" date="2021-06" db="EMBL/GenBank/DDBJ databases">
        <title>Caerostris extrusa draft genome.</title>
        <authorList>
            <person name="Kono N."/>
            <person name="Arakawa K."/>
        </authorList>
    </citation>
    <scope>NUCLEOTIDE SEQUENCE [LARGE SCALE GENOMIC DNA]</scope>
</reference>
<name>A0AAV4QRM1_CAEEX</name>